<gene>
    <name evidence="1" type="ORF">BpHYR1_006378</name>
</gene>
<dbReference type="AlphaFoldDB" id="A0A3M7R6P4"/>
<proteinExistence type="predicted"/>
<dbReference type="Proteomes" id="UP000276133">
    <property type="component" value="Unassembled WGS sequence"/>
</dbReference>
<keyword evidence="2" id="KW-1185">Reference proteome</keyword>
<name>A0A3M7R6P4_BRAPC</name>
<reference evidence="1 2" key="1">
    <citation type="journal article" date="2018" name="Sci. Rep.">
        <title>Genomic signatures of local adaptation to the degree of environmental predictability in rotifers.</title>
        <authorList>
            <person name="Franch-Gras L."/>
            <person name="Hahn C."/>
            <person name="Garcia-Roger E.M."/>
            <person name="Carmona M.J."/>
            <person name="Serra M."/>
            <person name="Gomez A."/>
        </authorList>
    </citation>
    <scope>NUCLEOTIDE SEQUENCE [LARGE SCALE GENOMIC DNA]</scope>
    <source>
        <strain evidence="1">HYR1</strain>
    </source>
</reference>
<comment type="caution">
    <text evidence="1">The sequence shown here is derived from an EMBL/GenBank/DDBJ whole genome shotgun (WGS) entry which is preliminary data.</text>
</comment>
<evidence type="ECO:0000313" key="1">
    <source>
        <dbReference type="EMBL" id="RNA19119.1"/>
    </source>
</evidence>
<protein>
    <submittedName>
        <fullName evidence="1">Uncharacterized protein</fullName>
    </submittedName>
</protein>
<sequence>MPEFRSMRKKTHLGSLQEIDTLFNRPKVKSPPKSLYMHCIPTNAIAIMASSESISLSLVLSFGTSDLMDKLANIRKKK</sequence>
<accession>A0A3M7R6P4</accession>
<dbReference type="EMBL" id="REGN01004099">
    <property type="protein sequence ID" value="RNA19119.1"/>
    <property type="molecule type" value="Genomic_DNA"/>
</dbReference>
<evidence type="ECO:0000313" key="2">
    <source>
        <dbReference type="Proteomes" id="UP000276133"/>
    </source>
</evidence>
<organism evidence="1 2">
    <name type="scientific">Brachionus plicatilis</name>
    <name type="common">Marine rotifer</name>
    <name type="synonym">Brachionus muelleri</name>
    <dbReference type="NCBI Taxonomy" id="10195"/>
    <lineage>
        <taxon>Eukaryota</taxon>
        <taxon>Metazoa</taxon>
        <taxon>Spiralia</taxon>
        <taxon>Gnathifera</taxon>
        <taxon>Rotifera</taxon>
        <taxon>Eurotatoria</taxon>
        <taxon>Monogononta</taxon>
        <taxon>Pseudotrocha</taxon>
        <taxon>Ploima</taxon>
        <taxon>Brachionidae</taxon>
        <taxon>Brachionus</taxon>
    </lineage>
</organism>